<evidence type="ECO:0000313" key="4">
    <source>
        <dbReference type="Proteomes" id="UP001642464"/>
    </source>
</evidence>
<keyword evidence="3" id="KW-0067">ATP-binding</keyword>
<dbReference type="Gene3D" id="3.40.50.300">
    <property type="entry name" value="P-loop containing nucleotide triphosphate hydrolases"/>
    <property type="match status" value="2"/>
</dbReference>
<sequence length="334" mass="36417">NPVHRADATLADVFHVRDSLVLLDRAERGEATAEELANADWTLEARLDAALAGMDLDRPLDTRLSSLSGGQRTRAGLAALMFAEPDALLLDEPTNHLDSAGRRCVIDALRAWQGCVIVASHDRALLREMDAIVELTTLGARSYGCNYDNYREMKAAELASAKTELARNPVHRADATLADVFHVRDSLVLLDRAERGEATAEELANADWTLEARLDAALAGMDLDRPLDTRLSSLSGGQRTRAGLAALMFAEPDALLLDEPTNHLDSAGRRCVIDALRAWQGCVIVASHDRALLREMDAIVELTTLGARSYGCNYDNYREMKAAELASAKTELAR</sequence>
<dbReference type="GO" id="GO:0005524">
    <property type="term" value="F:ATP binding"/>
    <property type="evidence" value="ECO:0007669"/>
    <property type="project" value="UniProtKB-KW"/>
</dbReference>
<protein>
    <submittedName>
        <fullName evidence="3">ATP-binding protein YdiF</fullName>
    </submittedName>
</protein>
<feature type="non-terminal residue" evidence="3">
    <location>
        <position position="334"/>
    </location>
</feature>
<dbReference type="InterPro" id="IPR003439">
    <property type="entry name" value="ABC_transporter-like_ATP-bd"/>
</dbReference>
<keyword evidence="1" id="KW-0677">Repeat</keyword>
<comment type="caution">
    <text evidence="3">The sequence shown here is derived from an EMBL/GenBank/DDBJ whole genome shotgun (WGS) entry which is preliminary data.</text>
</comment>
<evidence type="ECO:0000259" key="2">
    <source>
        <dbReference type="PROSITE" id="PS50893"/>
    </source>
</evidence>
<dbReference type="PANTHER" id="PTHR19211">
    <property type="entry name" value="ATP-BINDING TRANSPORT PROTEIN-RELATED"/>
    <property type="match status" value="1"/>
</dbReference>
<dbReference type="Proteomes" id="UP001642464">
    <property type="component" value="Unassembled WGS sequence"/>
</dbReference>
<feature type="domain" description="ABC transporter" evidence="2">
    <location>
        <begin position="51"/>
        <end position="329"/>
    </location>
</feature>
<feature type="non-terminal residue" evidence="3">
    <location>
        <position position="1"/>
    </location>
</feature>
<organism evidence="3 4">
    <name type="scientific">Durusdinium trenchii</name>
    <dbReference type="NCBI Taxonomy" id="1381693"/>
    <lineage>
        <taxon>Eukaryota</taxon>
        <taxon>Sar</taxon>
        <taxon>Alveolata</taxon>
        <taxon>Dinophyceae</taxon>
        <taxon>Suessiales</taxon>
        <taxon>Symbiodiniaceae</taxon>
        <taxon>Durusdinium</taxon>
    </lineage>
</organism>
<keyword evidence="4" id="KW-1185">Reference proteome</keyword>
<dbReference type="PROSITE" id="PS50893">
    <property type="entry name" value="ABC_TRANSPORTER_2"/>
    <property type="match status" value="1"/>
</dbReference>
<proteinExistence type="predicted"/>
<gene>
    <name evidence="3" type="ORF">SCF082_LOCUS32810</name>
</gene>
<dbReference type="InterPro" id="IPR027417">
    <property type="entry name" value="P-loop_NTPase"/>
</dbReference>
<keyword evidence="3" id="KW-0547">Nucleotide-binding</keyword>
<accession>A0ABP0NID9</accession>
<dbReference type="InterPro" id="IPR017871">
    <property type="entry name" value="ABC_transporter-like_CS"/>
</dbReference>
<dbReference type="InterPro" id="IPR050611">
    <property type="entry name" value="ABCF"/>
</dbReference>
<name>A0ABP0NID9_9DINO</name>
<dbReference type="Pfam" id="PF00005">
    <property type="entry name" value="ABC_tran"/>
    <property type="match status" value="2"/>
</dbReference>
<dbReference type="PROSITE" id="PS00211">
    <property type="entry name" value="ABC_TRANSPORTER_1"/>
    <property type="match status" value="2"/>
</dbReference>
<dbReference type="PANTHER" id="PTHR19211:SF6">
    <property type="entry name" value="BLL7188 PROTEIN"/>
    <property type="match status" value="1"/>
</dbReference>
<dbReference type="EMBL" id="CAXAMM010028729">
    <property type="protein sequence ID" value="CAK9063329.1"/>
    <property type="molecule type" value="Genomic_DNA"/>
</dbReference>
<reference evidence="3 4" key="1">
    <citation type="submission" date="2024-02" db="EMBL/GenBank/DDBJ databases">
        <authorList>
            <person name="Chen Y."/>
            <person name="Shah S."/>
            <person name="Dougan E. K."/>
            <person name="Thang M."/>
            <person name="Chan C."/>
        </authorList>
    </citation>
    <scope>NUCLEOTIDE SEQUENCE [LARGE SCALE GENOMIC DNA]</scope>
</reference>
<evidence type="ECO:0000256" key="1">
    <source>
        <dbReference type="ARBA" id="ARBA00022737"/>
    </source>
</evidence>
<dbReference type="SUPFAM" id="SSF52540">
    <property type="entry name" value="P-loop containing nucleoside triphosphate hydrolases"/>
    <property type="match status" value="2"/>
</dbReference>
<evidence type="ECO:0000313" key="3">
    <source>
        <dbReference type="EMBL" id="CAK9063329.1"/>
    </source>
</evidence>